<reference evidence="2 3" key="1">
    <citation type="submission" date="2017-09" db="EMBL/GenBank/DDBJ databases">
        <title>Depth-based differentiation of microbial function through sediment-hosted aquifers and enrichment of novel symbionts in the deep terrestrial subsurface.</title>
        <authorList>
            <person name="Probst A.J."/>
            <person name="Ladd B."/>
            <person name="Jarett J.K."/>
            <person name="Geller-Mcgrath D.E."/>
            <person name="Sieber C.M."/>
            <person name="Emerson J.B."/>
            <person name="Anantharaman K."/>
            <person name="Thomas B.C."/>
            <person name="Malmstrom R."/>
            <person name="Stieglmeier M."/>
            <person name="Klingl A."/>
            <person name="Woyke T."/>
            <person name="Ryan C.M."/>
            <person name="Banfield J.F."/>
        </authorList>
    </citation>
    <scope>NUCLEOTIDE SEQUENCE [LARGE SCALE GENOMIC DNA]</scope>
    <source>
        <strain evidence="2">CG11_big_fil_rev_8_21_14_0_20_45_26</strain>
    </source>
</reference>
<comment type="caution">
    <text evidence="2">The sequence shown here is derived from an EMBL/GenBank/DDBJ whole genome shotgun (WGS) entry which is preliminary data.</text>
</comment>
<proteinExistence type="predicted"/>
<sequence length="151" mass="16994">MNQSLSNLTPSLKWFVSGMLVVAGASYLSLLASIWHDTGFSTTLISEAYGSMGTIELTEHSLKYLLWFLVIFSSTGALFFLTKAPERLKILLAVLIPILILSDIGSAWLIIYHDVYVKVMWLSGFLLAVFFMTMVVFIQRDLWFSKEAARS</sequence>
<organism evidence="2 3">
    <name type="scientific">Candidatus Abzuiibacterium crystallinum</name>
    <dbReference type="NCBI Taxonomy" id="1974748"/>
    <lineage>
        <taxon>Bacteria</taxon>
        <taxon>Pseudomonadati</taxon>
        <taxon>Candidatus Omnitrophota</taxon>
        <taxon>Candidatus Abzuiibacterium</taxon>
    </lineage>
</organism>
<accession>A0A2H0LLP5</accession>
<feature type="transmembrane region" description="Helical" evidence="1">
    <location>
        <begin position="64"/>
        <end position="81"/>
    </location>
</feature>
<feature type="transmembrane region" description="Helical" evidence="1">
    <location>
        <begin position="90"/>
        <end position="113"/>
    </location>
</feature>
<evidence type="ECO:0000256" key="1">
    <source>
        <dbReference type="SAM" id="Phobius"/>
    </source>
</evidence>
<gene>
    <name evidence="2" type="ORF">COV74_09355</name>
</gene>
<evidence type="ECO:0000313" key="3">
    <source>
        <dbReference type="Proteomes" id="UP000230859"/>
    </source>
</evidence>
<dbReference type="EMBL" id="PCVY01000069">
    <property type="protein sequence ID" value="PIQ85311.1"/>
    <property type="molecule type" value="Genomic_DNA"/>
</dbReference>
<protein>
    <submittedName>
        <fullName evidence="2">Uncharacterized protein</fullName>
    </submittedName>
</protein>
<keyword evidence="1" id="KW-0472">Membrane</keyword>
<dbReference type="AlphaFoldDB" id="A0A2H0LLP5"/>
<feature type="transmembrane region" description="Helical" evidence="1">
    <location>
        <begin position="12"/>
        <end position="35"/>
    </location>
</feature>
<keyword evidence="1" id="KW-1133">Transmembrane helix</keyword>
<evidence type="ECO:0000313" key="2">
    <source>
        <dbReference type="EMBL" id="PIQ85311.1"/>
    </source>
</evidence>
<dbReference type="Proteomes" id="UP000230859">
    <property type="component" value="Unassembled WGS sequence"/>
</dbReference>
<keyword evidence="1" id="KW-0812">Transmembrane</keyword>
<name>A0A2H0LLP5_9BACT</name>
<feature type="transmembrane region" description="Helical" evidence="1">
    <location>
        <begin position="119"/>
        <end position="138"/>
    </location>
</feature>